<dbReference type="SMART" id="SM00257">
    <property type="entry name" value="LysM"/>
    <property type="match status" value="1"/>
</dbReference>
<evidence type="ECO:0000256" key="1">
    <source>
        <dbReference type="ARBA" id="ARBA00022723"/>
    </source>
</evidence>
<feature type="domain" description="NodB homology" evidence="6">
    <location>
        <begin position="49"/>
        <end position="230"/>
    </location>
</feature>
<evidence type="ECO:0008006" key="10">
    <source>
        <dbReference type="Google" id="ProtNLM"/>
    </source>
</evidence>
<organism evidence="8 9">
    <name type="scientific">Alkalicoccus urumqiensis</name>
    <name type="common">Bacillus urumqiensis</name>
    <dbReference type="NCBI Taxonomy" id="1548213"/>
    <lineage>
        <taxon>Bacteria</taxon>
        <taxon>Bacillati</taxon>
        <taxon>Bacillota</taxon>
        <taxon>Bacilli</taxon>
        <taxon>Bacillales</taxon>
        <taxon>Bacillaceae</taxon>
        <taxon>Alkalicoccus</taxon>
    </lineage>
</organism>
<dbReference type="Gene3D" id="3.20.20.370">
    <property type="entry name" value="Glycoside hydrolase/deacetylase"/>
    <property type="match status" value="1"/>
</dbReference>
<feature type="signal peptide" evidence="4">
    <location>
        <begin position="1"/>
        <end position="30"/>
    </location>
</feature>
<dbReference type="OrthoDB" id="9812065at2"/>
<evidence type="ECO:0000256" key="2">
    <source>
        <dbReference type="ARBA" id="ARBA00022729"/>
    </source>
</evidence>
<dbReference type="GO" id="GO:0016020">
    <property type="term" value="C:membrane"/>
    <property type="evidence" value="ECO:0007669"/>
    <property type="project" value="TreeGrafter"/>
</dbReference>
<dbReference type="Pfam" id="PF01476">
    <property type="entry name" value="LysM"/>
    <property type="match status" value="1"/>
</dbReference>
<keyword evidence="9" id="KW-1185">Reference proteome</keyword>
<dbReference type="PROSITE" id="PS51272">
    <property type="entry name" value="SLH"/>
    <property type="match status" value="3"/>
</dbReference>
<feature type="domain" description="SLH" evidence="5">
    <location>
        <begin position="417"/>
        <end position="476"/>
    </location>
</feature>
<feature type="domain" description="SLH" evidence="5">
    <location>
        <begin position="348"/>
        <end position="415"/>
    </location>
</feature>
<feature type="domain" description="SLH" evidence="5">
    <location>
        <begin position="288"/>
        <end position="347"/>
    </location>
</feature>
<proteinExistence type="predicted"/>
<dbReference type="EMBL" id="PVNS01000003">
    <property type="protein sequence ID" value="PRO66534.1"/>
    <property type="molecule type" value="Genomic_DNA"/>
</dbReference>
<protein>
    <recommendedName>
        <fullName evidence="10">Polysaccharide deacetylase family protein</fullName>
    </recommendedName>
</protein>
<dbReference type="PANTHER" id="PTHR10587:SF133">
    <property type="entry name" value="CHITIN DEACETYLASE 1-RELATED"/>
    <property type="match status" value="1"/>
</dbReference>
<dbReference type="GO" id="GO:0046872">
    <property type="term" value="F:metal ion binding"/>
    <property type="evidence" value="ECO:0007669"/>
    <property type="project" value="UniProtKB-KW"/>
</dbReference>
<evidence type="ECO:0000259" key="5">
    <source>
        <dbReference type="PROSITE" id="PS51272"/>
    </source>
</evidence>
<dbReference type="InterPro" id="IPR011330">
    <property type="entry name" value="Glyco_hydro/deAcase_b/a-brl"/>
</dbReference>
<sequence length="476" mass="50786">MRIGVGTVKRFMAAVLAGLMLFGAAGIVHPEEAEAARSNWVTKGTTTEKVVALTFDDGADGTNLPIILDVLDEYNVTSTFFLTGSGMRHHPDMIRRIAAEGHEVANHSDTHPDFTTLSASQIRQELQRTETLAVELTGQSTKPLFRAPFGAVNNAVLDAVGDAGYTHTLHWNIDTIDWRGPSKNEIVDKVVSNIVPGSIVLMHTGAGAPGTPYALPDMIQELDARGYRFVTIGEMFGTAGVTIESTYTVKSGDTLYGIAQTFGTTTEKLRLWNGLSGDGLTAGQTLIVRKITFTDITNHWAKDSIIAMTKQGLTAGRTATTFVPNGPVTRAESAVLLTRLFQLNTSGVREPFTDVAAGSWYTPGIAAAYEADLIAGYRTSSGSLVFRPGQEITRQEMAALLVRAAETRGGVSPPASSKVFADESAISSWAAGSVKKAVGSGLMSGRTSTTFAPGENMTRAEMTVVLQRMQAKGYTD</sequence>
<evidence type="ECO:0000256" key="4">
    <source>
        <dbReference type="SAM" id="SignalP"/>
    </source>
</evidence>
<dbReference type="PROSITE" id="PS51677">
    <property type="entry name" value="NODB"/>
    <property type="match status" value="1"/>
</dbReference>
<evidence type="ECO:0000259" key="6">
    <source>
        <dbReference type="PROSITE" id="PS51677"/>
    </source>
</evidence>
<dbReference type="Pfam" id="PF00395">
    <property type="entry name" value="SLH"/>
    <property type="match status" value="3"/>
</dbReference>
<evidence type="ECO:0000259" key="7">
    <source>
        <dbReference type="PROSITE" id="PS51782"/>
    </source>
</evidence>
<dbReference type="SUPFAM" id="SSF54106">
    <property type="entry name" value="LysM domain"/>
    <property type="match status" value="1"/>
</dbReference>
<dbReference type="InterPro" id="IPR001119">
    <property type="entry name" value="SLH_dom"/>
</dbReference>
<feature type="chain" id="PRO_5039407634" description="Polysaccharide deacetylase family protein" evidence="4">
    <location>
        <begin position="31"/>
        <end position="476"/>
    </location>
</feature>
<dbReference type="PROSITE" id="PS51782">
    <property type="entry name" value="LYSM"/>
    <property type="match status" value="1"/>
</dbReference>
<dbReference type="InterPro" id="IPR050248">
    <property type="entry name" value="Polysacc_deacetylase_ArnD"/>
</dbReference>
<keyword evidence="1" id="KW-0479">Metal-binding</keyword>
<dbReference type="SUPFAM" id="SSF88713">
    <property type="entry name" value="Glycoside hydrolase/deacetylase"/>
    <property type="match status" value="1"/>
</dbReference>
<gene>
    <name evidence="8" type="ORF">C6I21_04105</name>
</gene>
<keyword evidence="3" id="KW-0378">Hydrolase</keyword>
<dbReference type="CDD" id="cd00118">
    <property type="entry name" value="LysM"/>
    <property type="match status" value="1"/>
</dbReference>
<comment type="caution">
    <text evidence="8">The sequence shown here is derived from an EMBL/GenBank/DDBJ whole genome shotgun (WGS) entry which is preliminary data.</text>
</comment>
<accession>A0A2P6MJT0</accession>
<name>A0A2P6MJT0_ALKUR</name>
<keyword evidence="2 4" id="KW-0732">Signal</keyword>
<feature type="domain" description="LysM" evidence="7">
    <location>
        <begin position="245"/>
        <end position="288"/>
    </location>
</feature>
<dbReference type="InterPro" id="IPR002509">
    <property type="entry name" value="NODB_dom"/>
</dbReference>
<dbReference type="CDD" id="cd10917">
    <property type="entry name" value="CE4_NodB_like_6s_7s"/>
    <property type="match status" value="1"/>
</dbReference>
<evidence type="ECO:0000256" key="3">
    <source>
        <dbReference type="ARBA" id="ARBA00022801"/>
    </source>
</evidence>
<dbReference type="GO" id="GO:0005975">
    <property type="term" value="P:carbohydrate metabolic process"/>
    <property type="evidence" value="ECO:0007669"/>
    <property type="project" value="InterPro"/>
</dbReference>
<dbReference type="Pfam" id="PF01522">
    <property type="entry name" value="Polysacc_deac_1"/>
    <property type="match status" value="1"/>
</dbReference>
<dbReference type="AlphaFoldDB" id="A0A2P6MJT0"/>
<reference evidence="8 9" key="1">
    <citation type="submission" date="2018-03" db="EMBL/GenBank/DDBJ databases">
        <title>Bacillus urumqiensis sp. nov., a moderately haloalkaliphilic bacterium isolated from a salt lake.</title>
        <authorList>
            <person name="Zhao B."/>
            <person name="Liao Z."/>
        </authorList>
    </citation>
    <scope>NUCLEOTIDE SEQUENCE [LARGE SCALE GENOMIC DNA]</scope>
    <source>
        <strain evidence="8 9">BZ-SZ-XJ18</strain>
    </source>
</reference>
<dbReference type="Proteomes" id="UP000243650">
    <property type="component" value="Unassembled WGS sequence"/>
</dbReference>
<evidence type="ECO:0000313" key="8">
    <source>
        <dbReference type="EMBL" id="PRO66534.1"/>
    </source>
</evidence>
<dbReference type="Gene3D" id="3.10.350.10">
    <property type="entry name" value="LysM domain"/>
    <property type="match status" value="1"/>
</dbReference>
<dbReference type="InterPro" id="IPR036779">
    <property type="entry name" value="LysM_dom_sf"/>
</dbReference>
<dbReference type="GO" id="GO:0016810">
    <property type="term" value="F:hydrolase activity, acting on carbon-nitrogen (but not peptide) bonds"/>
    <property type="evidence" value="ECO:0007669"/>
    <property type="project" value="InterPro"/>
</dbReference>
<dbReference type="InterPro" id="IPR018392">
    <property type="entry name" value="LysM"/>
</dbReference>
<dbReference type="PANTHER" id="PTHR10587">
    <property type="entry name" value="GLYCOSYL TRANSFERASE-RELATED"/>
    <property type="match status" value="1"/>
</dbReference>
<evidence type="ECO:0000313" key="9">
    <source>
        <dbReference type="Proteomes" id="UP000243650"/>
    </source>
</evidence>